<dbReference type="EMBL" id="ML993627">
    <property type="protein sequence ID" value="KAF2160397.1"/>
    <property type="molecule type" value="Genomic_DNA"/>
</dbReference>
<name>A0A6A6C022_ZASCE</name>
<organism evidence="2 3">
    <name type="scientific">Zasmidium cellare ATCC 36951</name>
    <dbReference type="NCBI Taxonomy" id="1080233"/>
    <lineage>
        <taxon>Eukaryota</taxon>
        <taxon>Fungi</taxon>
        <taxon>Dikarya</taxon>
        <taxon>Ascomycota</taxon>
        <taxon>Pezizomycotina</taxon>
        <taxon>Dothideomycetes</taxon>
        <taxon>Dothideomycetidae</taxon>
        <taxon>Mycosphaerellales</taxon>
        <taxon>Mycosphaerellaceae</taxon>
        <taxon>Zasmidium</taxon>
    </lineage>
</organism>
<gene>
    <name evidence="2" type="ORF">M409DRAFT_29243</name>
</gene>
<evidence type="ECO:0000313" key="3">
    <source>
        <dbReference type="Proteomes" id="UP000799537"/>
    </source>
</evidence>
<sequence length="118" mass="12638">MHLPHLLLATLSLLLPSTLANTRRPDPGFEADTLCTVEVVKNIRLSDPLNNTLLLWPKGSCCTTIDCQLQDFSCPENPAHPSGDGKGGDICCFKASGEGEDFGMCRCGIDANPQGTCF</sequence>
<reference evidence="2" key="1">
    <citation type="journal article" date="2020" name="Stud. Mycol.">
        <title>101 Dothideomycetes genomes: a test case for predicting lifestyles and emergence of pathogens.</title>
        <authorList>
            <person name="Haridas S."/>
            <person name="Albert R."/>
            <person name="Binder M."/>
            <person name="Bloem J."/>
            <person name="Labutti K."/>
            <person name="Salamov A."/>
            <person name="Andreopoulos B."/>
            <person name="Baker S."/>
            <person name="Barry K."/>
            <person name="Bills G."/>
            <person name="Bluhm B."/>
            <person name="Cannon C."/>
            <person name="Castanera R."/>
            <person name="Culley D."/>
            <person name="Daum C."/>
            <person name="Ezra D."/>
            <person name="Gonzalez J."/>
            <person name="Henrissat B."/>
            <person name="Kuo A."/>
            <person name="Liang C."/>
            <person name="Lipzen A."/>
            <person name="Lutzoni F."/>
            <person name="Magnuson J."/>
            <person name="Mondo S."/>
            <person name="Nolan M."/>
            <person name="Ohm R."/>
            <person name="Pangilinan J."/>
            <person name="Park H.-J."/>
            <person name="Ramirez L."/>
            <person name="Alfaro M."/>
            <person name="Sun H."/>
            <person name="Tritt A."/>
            <person name="Yoshinaga Y."/>
            <person name="Zwiers L.-H."/>
            <person name="Turgeon B."/>
            <person name="Goodwin S."/>
            <person name="Spatafora J."/>
            <person name="Crous P."/>
            <person name="Grigoriev I."/>
        </authorList>
    </citation>
    <scope>NUCLEOTIDE SEQUENCE</scope>
    <source>
        <strain evidence="2">ATCC 36951</strain>
    </source>
</reference>
<dbReference type="OrthoDB" id="3922436at2759"/>
<evidence type="ECO:0000313" key="2">
    <source>
        <dbReference type="EMBL" id="KAF2160397.1"/>
    </source>
</evidence>
<dbReference type="AlphaFoldDB" id="A0A6A6C022"/>
<accession>A0A6A6C022</accession>
<evidence type="ECO:0000256" key="1">
    <source>
        <dbReference type="SAM" id="SignalP"/>
    </source>
</evidence>
<feature type="signal peptide" evidence="1">
    <location>
        <begin position="1"/>
        <end position="20"/>
    </location>
</feature>
<dbReference type="GeneID" id="54562648"/>
<keyword evidence="1" id="KW-0732">Signal</keyword>
<dbReference type="RefSeq" id="XP_033661286.1">
    <property type="nucleotide sequence ID" value="XM_033809376.1"/>
</dbReference>
<protein>
    <submittedName>
        <fullName evidence="2">Uncharacterized protein</fullName>
    </submittedName>
</protein>
<dbReference type="Proteomes" id="UP000799537">
    <property type="component" value="Unassembled WGS sequence"/>
</dbReference>
<proteinExistence type="predicted"/>
<feature type="chain" id="PRO_5025394705" evidence="1">
    <location>
        <begin position="21"/>
        <end position="118"/>
    </location>
</feature>
<keyword evidence="3" id="KW-1185">Reference proteome</keyword>